<protein>
    <submittedName>
        <fullName evidence="6">FGGY-family carbohydrate kinase</fullName>
    </submittedName>
</protein>
<evidence type="ECO:0000313" key="7">
    <source>
        <dbReference type="Proteomes" id="UP001208041"/>
    </source>
</evidence>
<evidence type="ECO:0000256" key="3">
    <source>
        <dbReference type="ARBA" id="ARBA00022777"/>
    </source>
</evidence>
<organism evidence="6 7">
    <name type="scientific">Halocynthiibacter halioticoli</name>
    <dbReference type="NCBI Taxonomy" id="2986804"/>
    <lineage>
        <taxon>Bacteria</taxon>
        <taxon>Pseudomonadati</taxon>
        <taxon>Pseudomonadota</taxon>
        <taxon>Alphaproteobacteria</taxon>
        <taxon>Rhodobacterales</taxon>
        <taxon>Paracoccaceae</taxon>
        <taxon>Halocynthiibacter</taxon>
    </lineage>
</organism>
<dbReference type="Proteomes" id="UP001208041">
    <property type="component" value="Unassembled WGS sequence"/>
</dbReference>
<keyword evidence="7" id="KW-1185">Reference proteome</keyword>
<dbReference type="CDD" id="cd07772">
    <property type="entry name" value="ASKHA_NBD_FGGY_NaCK-like"/>
    <property type="match status" value="1"/>
</dbReference>
<evidence type="ECO:0000259" key="4">
    <source>
        <dbReference type="Pfam" id="PF00370"/>
    </source>
</evidence>
<dbReference type="InterPro" id="IPR018484">
    <property type="entry name" value="FGGY_N"/>
</dbReference>
<sequence>MTQPLAHPEHIAVIDVGKTNAKLALVDGQTLNEIAVVTQPNTVLAGPPYPHFDLERHWQFFLEQLKAFHAEYGIDAISITTHGASIVLLDEAGDLATPMLDYEHDGPDGVAEEYNALRPPFSETGSARLPGGLNVGAQIHWLFHQDPAIKDRTAHVITYPQYWGQRLTGRWACDVTSLGCHTDLWNPWTGEASALAEHLGIADKIAPAQKSSDILGPLLPEVSAATGIPPDTPVACGIHDSNASLVPHLRKQQGQFCVVSTGTWVVCLAIGGSARNLDPERDSLVNVNAFGSPVPSARFMGGREFELIRDGSDAVPTDADRDAVHDAGTMLLPAVVDNSGPFAGRNAEWINPPETDGARIYALSLYLALMTHTCLELAGGAGPTIIEGPFARNQDYLAMLSVLRSGGIETASSATGTSVGAAMLLPVKGRTNTAPVQKPSGAALDRLQTYASEWKRCVEG</sequence>
<evidence type="ECO:0000313" key="6">
    <source>
        <dbReference type="EMBL" id="MCV6823462.1"/>
    </source>
</evidence>
<dbReference type="GO" id="GO:0016301">
    <property type="term" value="F:kinase activity"/>
    <property type="evidence" value="ECO:0007669"/>
    <property type="project" value="UniProtKB-KW"/>
</dbReference>
<keyword evidence="3 6" id="KW-0418">Kinase</keyword>
<reference evidence="6" key="1">
    <citation type="submission" date="2022-10" db="EMBL/GenBank/DDBJ databases">
        <authorList>
            <person name="Yue Y."/>
        </authorList>
    </citation>
    <scope>NUCLEOTIDE SEQUENCE</scope>
    <source>
        <strain evidence="6">Z654</strain>
    </source>
</reference>
<dbReference type="PANTHER" id="PTHR43095:SF3">
    <property type="entry name" value="L-XYLULOSE_3-KETO-L-GULONATE KINASE"/>
    <property type="match status" value="1"/>
</dbReference>
<feature type="domain" description="Carbohydrate kinase FGGY N-terminal" evidence="4">
    <location>
        <begin position="12"/>
        <end position="246"/>
    </location>
</feature>
<proteinExistence type="inferred from homology"/>
<dbReference type="InterPro" id="IPR050406">
    <property type="entry name" value="FGGY_Carb_Kinase"/>
</dbReference>
<keyword evidence="2" id="KW-0808">Transferase</keyword>
<evidence type="ECO:0000256" key="1">
    <source>
        <dbReference type="ARBA" id="ARBA00009156"/>
    </source>
</evidence>
<evidence type="ECO:0000256" key="2">
    <source>
        <dbReference type="ARBA" id="ARBA00022679"/>
    </source>
</evidence>
<dbReference type="SUPFAM" id="SSF53067">
    <property type="entry name" value="Actin-like ATPase domain"/>
    <property type="match status" value="1"/>
</dbReference>
<dbReference type="GO" id="GO:0005975">
    <property type="term" value="P:carbohydrate metabolic process"/>
    <property type="evidence" value="ECO:0007669"/>
    <property type="project" value="InterPro"/>
</dbReference>
<comment type="caution">
    <text evidence="6">The sequence shown here is derived from an EMBL/GenBank/DDBJ whole genome shotgun (WGS) entry which is preliminary data.</text>
</comment>
<dbReference type="RefSeq" id="WP_263952306.1">
    <property type="nucleotide sequence ID" value="NZ_JAOYFC010000001.1"/>
</dbReference>
<dbReference type="PANTHER" id="PTHR43095">
    <property type="entry name" value="SUGAR KINASE"/>
    <property type="match status" value="1"/>
</dbReference>
<accession>A0AAE3IWF2</accession>
<name>A0AAE3IWF2_9RHOB</name>
<dbReference type="EMBL" id="JAOYFC010000001">
    <property type="protein sequence ID" value="MCV6823462.1"/>
    <property type="molecule type" value="Genomic_DNA"/>
</dbReference>
<dbReference type="Pfam" id="PF00370">
    <property type="entry name" value="FGGY_N"/>
    <property type="match status" value="1"/>
</dbReference>
<dbReference type="InterPro" id="IPR049382">
    <property type="entry name" value="FGGY_C_2"/>
</dbReference>
<evidence type="ECO:0000259" key="5">
    <source>
        <dbReference type="Pfam" id="PF21546"/>
    </source>
</evidence>
<dbReference type="Gene3D" id="3.30.420.40">
    <property type="match status" value="2"/>
</dbReference>
<dbReference type="InterPro" id="IPR043129">
    <property type="entry name" value="ATPase_NBD"/>
</dbReference>
<gene>
    <name evidence="6" type="ORF">OH136_02745</name>
</gene>
<feature type="domain" description="Carbohydrate kinase FGGY C-terminal" evidence="5">
    <location>
        <begin position="254"/>
        <end position="425"/>
    </location>
</feature>
<comment type="similarity">
    <text evidence="1">Belongs to the FGGY kinase family.</text>
</comment>
<dbReference type="Pfam" id="PF21546">
    <property type="entry name" value="FGGY_C_2"/>
    <property type="match status" value="1"/>
</dbReference>
<dbReference type="AlphaFoldDB" id="A0AAE3IWF2"/>